<accession>A0A660CHU2</accession>
<protein>
    <submittedName>
        <fullName evidence="5">Glycolate oxidase FAD binding subunit</fullName>
    </submittedName>
</protein>
<organism evidence="5 6">
    <name type="scientific">Prauserella rugosa</name>
    <dbReference type="NCBI Taxonomy" id="43354"/>
    <lineage>
        <taxon>Bacteria</taxon>
        <taxon>Bacillati</taxon>
        <taxon>Actinomycetota</taxon>
        <taxon>Actinomycetes</taxon>
        <taxon>Pseudonocardiales</taxon>
        <taxon>Pseudonocardiaceae</taxon>
        <taxon>Prauserella</taxon>
    </lineage>
</organism>
<evidence type="ECO:0000313" key="5">
    <source>
        <dbReference type="EMBL" id="TWH21984.1"/>
    </source>
</evidence>
<dbReference type="Pfam" id="PF01565">
    <property type="entry name" value="FAD_binding_4"/>
    <property type="match status" value="1"/>
</dbReference>
<evidence type="ECO:0000256" key="3">
    <source>
        <dbReference type="SAM" id="MobiDB-lite"/>
    </source>
</evidence>
<evidence type="ECO:0000259" key="4">
    <source>
        <dbReference type="PROSITE" id="PS51387"/>
    </source>
</evidence>
<dbReference type="PANTHER" id="PTHR11748:SF103">
    <property type="entry name" value="GLYCOLATE OXIDASE SUBUNIT GLCE"/>
    <property type="match status" value="1"/>
</dbReference>
<comment type="caution">
    <text evidence="5">The sequence shown here is derived from an EMBL/GenBank/DDBJ whole genome shotgun (WGS) entry which is preliminary data.</text>
</comment>
<keyword evidence="1" id="KW-0285">Flavoprotein</keyword>
<dbReference type="Proteomes" id="UP000317303">
    <property type="component" value="Unassembled WGS sequence"/>
</dbReference>
<dbReference type="InterPro" id="IPR016169">
    <property type="entry name" value="FAD-bd_PCMH_sub2"/>
</dbReference>
<dbReference type="AlphaFoldDB" id="A0A660CHU2"/>
<gene>
    <name evidence="5" type="ORF">JD82_03857</name>
</gene>
<evidence type="ECO:0000256" key="1">
    <source>
        <dbReference type="ARBA" id="ARBA00022630"/>
    </source>
</evidence>
<dbReference type="GO" id="GO:0003824">
    <property type="term" value="F:catalytic activity"/>
    <property type="evidence" value="ECO:0007669"/>
    <property type="project" value="InterPro"/>
</dbReference>
<dbReference type="InterPro" id="IPR036318">
    <property type="entry name" value="FAD-bd_PCMH-like_sf"/>
</dbReference>
<dbReference type="InterPro" id="IPR016164">
    <property type="entry name" value="FAD-linked_Oxase-like_C"/>
</dbReference>
<name>A0A660CHU2_9PSEU</name>
<keyword evidence="6" id="KW-1185">Reference proteome</keyword>
<dbReference type="PANTHER" id="PTHR11748">
    <property type="entry name" value="D-LACTATE DEHYDROGENASE"/>
    <property type="match status" value="1"/>
</dbReference>
<dbReference type="OrthoDB" id="9811557at2"/>
<dbReference type="PROSITE" id="PS51387">
    <property type="entry name" value="FAD_PCMH"/>
    <property type="match status" value="1"/>
</dbReference>
<keyword evidence="2" id="KW-0274">FAD</keyword>
<dbReference type="GO" id="GO:0071949">
    <property type="term" value="F:FAD binding"/>
    <property type="evidence" value="ECO:0007669"/>
    <property type="project" value="InterPro"/>
</dbReference>
<reference evidence="5 6" key="1">
    <citation type="submission" date="2019-07" db="EMBL/GenBank/DDBJ databases">
        <title>R&amp;d 2014.</title>
        <authorList>
            <person name="Klenk H.-P."/>
        </authorList>
    </citation>
    <scope>NUCLEOTIDE SEQUENCE [LARGE SCALE GENOMIC DNA]</scope>
    <source>
        <strain evidence="5 6">DSM 43194</strain>
    </source>
</reference>
<sequence>MTTTSLSPTDLHSACEAMAETHGTVRISGADSAHGWAGAPRPTDTVVGTTALTGVLAYNPADMTIAVRAGTRMADLQAEVAQHGQRIAFDAARVRRGATVGGLVATADSGPLALGFGSLRDLVIGATVVLPDATVARTGGHVIKNVAGYDLAKLLHGSYGAFGLLAEVVLRLHPVPPAERTVRLTCTLEEGTQHARTLMASALEPVSLEWADGALLARIEGTDAGTSARAAELADLIGGTVLSEDEAATEWERHAELVDRADVRIGCRPSRLPTVLDACDSAVVAGLATGVATAAVPASRIDEVHDVVTAAGGTSVTRTRQEQRRAWGRHPSALSVVRALKHELDPARRLCDGRFETWFEPSAPTAPTTTASTTGAPAAVSAHDTATTDRTTQEEHS</sequence>
<feature type="region of interest" description="Disordered" evidence="3">
    <location>
        <begin position="360"/>
        <end position="397"/>
    </location>
</feature>
<dbReference type="EMBL" id="VLJV01000001">
    <property type="protein sequence ID" value="TWH21984.1"/>
    <property type="molecule type" value="Genomic_DNA"/>
</dbReference>
<dbReference type="InterPro" id="IPR006094">
    <property type="entry name" value="Oxid_FAD_bind_N"/>
</dbReference>
<dbReference type="RefSeq" id="WP_084705564.1">
    <property type="nucleotide sequence ID" value="NZ_JOIJ01000001.1"/>
</dbReference>
<dbReference type="InterPro" id="IPR016166">
    <property type="entry name" value="FAD-bd_PCMH"/>
</dbReference>
<dbReference type="SUPFAM" id="SSF56176">
    <property type="entry name" value="FAD-binding/transporter-associated domain-like"/>
    <property type="match status" value="1"/>
</dbReference>
<proteinExistence type="predicted"/>
<evidence type="ECO:0000256" key="2">
    <source>
        <dbReference type="ARBA" id="ARBA00022827"/>
    </source>
</evidence>
<dbReference type="Gene3D" id="3.30.465.10">
    <property type="match status" value="1"/>
</dbReference>
<dbReference type="SUPFAM" id="SSF55103">
    <property type="entry name" value="FAD-linked oxidases, C-terminal domain"/>
    <property type="match status" value="1"/>
</dbReference>
<feature type="compositionally biased region" description="Low complexity" evidence="3">
    <location>
        <begin position="361"/>
        <end position="382"/>
    </location>
</feature>
<feature type="domain" description="FAD-binding PCMH-type" evidence="4">
    <location>
        <begin position="1"/>
        <end position="175"/>
    </location>
</feature>
<evidence type="ECO:0000313" key="6">
    <source>
        <dbReference type="Proteomes" id="UP000317303"/>
    </source>
</evidence>